<dbReference type="Pfam" id="PF00005">
    <property type="entry name" value="ABC_tran"/>
    <property type="match status" value="2"/>
</dbReference>
<dbReference type="Proteomes" id="UP000468413">
    <property type="component" value="Unassembled WGS sequence"/>
</dbReference>
<dbReference type="SUPFAM" id="SSF52540">
    <property type="entry name" value="P-loop containing nucleoside triphosphate hydrolases"/>
    <property type="match status" value="2"/>
</dbReference>
<dbReference type="PANTHER" id="PTHR19211">
    <property type="entry name" value="ATP-BINDING TRANSPORT PROTEIN-RELATED"/>
    <property type="match status" value="1"/>
</dbReference>
<dbReference type="CDD" id="cd03221">
    <property type="entry name" value="ABCF_EF-3"/>
    <property type="match status" value="1"/>
</dbReference>
<feature type="domain" description="ABC transporter" evidence="4">
    <location>
        <begin position="6"/>
        <end position="220"/>
    </location>
</feature>
<dbReference type="InterPro" id="IPR027417">
    <property type="entry name" value="P-loop_NTPase"/>
</dbReference>
<comment type="caution">
    <text evidence="5">The sequence shown here is derived from an EMBL/GenBank/DDBJ whole genome shotgun (WGS) entry which is preliminary data.</text>
</comment>
<sequence length="528" mass="58718">MQPINLSLSNITFTYPSSSEPLFTQISCTFPQGWTAVLGDNGIGKSTLMAITQGKLRPDSGHVTPRNLVFSYCPQDISDQPLDLEDFASDWQPGAIRLRERLGIEDDWPYRYDSLSGGEKKRLQIACALIRDPDALILDEPTNHVDAPTKRAIIAAMREYHGIGVVVSHDVTLIDATCTRCVMFERRHVGGQNHTEVITYQGNYSQAIKQQQCNERAALERLSDIRREVKRLESAQSQRFAKVQQVEYTKRHGERINPKDHDARNRRNLAKMTGLDSGVSQSYAQLNGRLAQARRTGETISTASKRYNGNIWIDIAPSGKRELIRLEPRVIPFDGHRSGKELLAQPVCRATQTGEQIHLAFPKEGSPVGLIIPRISVGPRDHFVITGPNGAGKSTLIRTMIDAATDVPTMIIQQNTTIADANQARTLLQSMPSSDKSMVLSAYAQLNANPDQLHQTGLLSPGELRKLMLCLGLVRKPQLIVMDEPTNHLDLHSKKAFARVLCDYPGALIIVSHDDWFVRQLTTANGSH</sequence>
<dbReference type="PROSITE" id="PS00211">
    <property type="entry name" value="ABC_TRANSPORTER_1"/>
    <property type="match status" value="1"/>
</dbReference>
<dbReference type="InterPro" id="IPR017871">
    <property type="entry name" value="ABC_transporter-like_CS"/>
</dbReference>
<evidence type="ECO:0000256" key="2">
    <source>
        <dbReference type="ARBA" id="ARBA00022741"/>
    </source>
</evidence>
<dbReference type="InterPro" id="IPR003593">
    <property type="entry name" value="AAA+_ATPase"/>
</dbReference>
<dbReference type="AlphaFoldDB" id="A0A6I1GL17"/>
<evidence type="ECO:0000256" key="1">
    <source>
        <dbReference type="ARBA" id="ARBA00022737"/>
    </source>
</evidence>
<dbReference type="Gene3D" id="3.40.50.300">
    <property type="entry name" value="P-loop containing nucleotide triphosphate hydrolases"/>
    <property type="match status" value="2"/>
</dbReference>
<evidence type="ECO:0000256" key="3">
    <source>
        <dbReference type="ARBA" id="ARBA00022840"/>
    </source>
</evidence>
<keyword evidence="2" id="KW-0547">Nucleotide-binding</keyword>
<dbReference type="PROSITE" id="PS50893">
    <property type="entry name" value="ABC_TRANSPORTER_2"/>
    <property type="match status" value="1"/>
</dbReference>
<dbReference type="InterPro" id="IPR050611">
    <property type="entry name" value="ABCF"/>
</dbReference>
<evidence type="ECO:0000313" key="6">
    <source>
        <dbReference type="Proteomes" id="UP000468413"/>
    </source>
</evidence>
<evidence type="ECO:0000313" key="5">
    <source>
        <dbReference type="EMBL" id="KAB7788668.1"/>
    </source>
</evidence>
<dbReference type="GO" id="GO:0005524">
    <property type="term" value="F:ATP binding"/>
    <property type="evidence" value="ECO:0007669"/>
    <property type="project" value="UniProtKB-KW"/>
</dbReference>
<keyword evidence="3" id="KW-0067">ATP-binding</keyword>
<name>A0A6I1GL17_9BIFI</name>
<dbReference type="InterPro" id="IPR003439">
    <property type="entry name" value="ABC_transporter-like_ATP-bd"/>
</dbReference>
<evidence type="ECO:0000259" key="4">
    <source>
        <dbReference type="PROSITE" id="PS50893"/>
    </source>
</evidence>
<accession>A0A6I1GL17</accession>
<reference evidence="5 6" key="1">
    <citation type="submission" date="2019-09" db="EMBL/GenBank/DDBJ databases">
        <title>Characterization of the phylogenetic diversity of two novel species belonging to the genus Bifidobacterium: Bifidobacterium cebidarum sp. nov. and Bifidobacterium leontopitheci sp. nov.</title>
        <authorList>
            <person name="Lugli G.A."/>
            <person name="Duranti S."/>
            <person name="Milani C."/>
            <person name="Turroni F."/>
            <person name="Ventura M."/>
        </authorList>
    </citation>
    <scope>NUCLEOTIDE SEQUENCE [LARGE SCALE GENOMIC DNA]</scope>
    <source>
        <strain evidence="5 6">LMG 31469</strain>
    </source>
</reference>
<proteinExistence type="predicted"/>
<dbReference type="PANTHER" id="PTHR19211:SF95">
    <property type="entry name" value="ABC TRANSPORTER F FAMILY MEMBER 2"/>
    <property type="match status" value="1"/>
</dbReference>
<dbReference type="RefSeq" id="WP_152209555.1">
    <property type="nucleotide sequence ID" value="NZ_WBVS01000003.1"/>
</dbReference>
<keyword evidence="6" id="KW-1185">Reference proteome</keyword>
<gene>
    <name evidence="5" type="ORF">F7D08_0947</name>
</gene>
<keyword evidence="1" id="KW-0677">Repeat</keyword>
<protein>
    <submittedName>
        <fullName evidence="5">ABC transporter</fullName>
    </submittedName>
</protein>
<dbReference type="SMART" id="SM00382">
    <property type="entry name" value="AAA"/>
    <property type="match status" value="2"/>
</dbReference>
<dbReference type="EMBL" id="WBVS01000003">
    <property type="protein sequence ID" value="KAB7788668.1"/>
    <property type="molecule type" value="Genomic_DNA"/>
</dbReference>
<dbReference type="GO" id="GO:0016887">
    <property type="term" value="F:ATP hydrolysis activity"/>
    <property type="evidence" value="ECO:0007669"/>
    <property type="project" value="InterPro"/>
</dbReference>
<organism evidence="5 6">
    <name type="scientific">Bifidobacterium cebidarum</name>
    <dbReference type="NCBI Taxonomy" id="2650773"/>
    <lineage>
        <taxon>Bacteria</taxon>
        <taxon>Bacillati</taxon>
        <taxon>Actinomycetota</taxon>
        <taxon>Actinomycetes</taxon>
        <taxon>Bifidobacteriales</taxon>
        <taxon>Bifidobacteriaceae</taxon>
        <taxon>Bifidobacterium</taxon>
    </lineage>
</organism>